<sequence>MALKLVGLTGGVGSGKSTVARMFADLGVPVVDTDDVAHALTGPGGAAMPALAAAFGEAVRRADGALDRAAMRDKVFADPVARSRLEGILHPMILAESRARLAELSGPYAILVVPLLFETPAFLDDVATTLLVDADEATQVARVVARSGLTPDAVRAIMAAQLPRDERRRRADAVIVNNDDLAGLALQVDAKHRYYLAKLATPAQ</sequence>
<dbReference type="Gene3D" id="3.40.50.300">
    <property type="entry name" value="P-loop containing nucleotide triphosphate hydrolases"/>
    <property type="match status" value="1"/>
</dbReference>
<dbReference type="InterPro" id="IPR027417">
    <property type="entry name" value="P-loop_NTPase"/>
</dbReference>
<evidence type="ECO:0000313" key="7">
    <source>
        <dbReference type="EMBL" id="AXK38395.1"/>
    </source>
</evidence>
<keyword evidence="4 5" id="KW-0173">Coenzyme A biosynthesis</keyword>
<dbReference type="UniPathway" id="UPA00241">
    <property type="reaction ID" value="UER00356"/>
</dbReference>
<dbReference type="EMBL" id="CP031337">
    <property type="protein sequence ID" value="AXK38395.1"/>
    <property type="molecule type" value="Genomic_DNA"/>
</dbReference>
<evidence type="ECO:0000256" key="5">
    <source>
        <dbReference type="HAMAP-Rule" id="MF_00376"/>
    </source>
</evidence>
<evidence type="ECO:0000256" key="4">
    <source>
        <dbReference type="ARBA" id="ARBA00022993"/>
    </source>
</evidence>
<keyword evidence="5 7" id="KW-0808">Transferase</keyword>
<dbReference type="NCBIfam" id="TIGR00152">
    <property type="entry name" value="dephospho-CoA kinase"/>
    <property type="match status" value="1"/>
</dbReference>
<dbReference type="KEGG" id="ccah:DWG20_02545"/>
<comment type="similarity">
    <text evidence="1 5">Belongs to the CoaE family.</text>
</comment>
<evidence type="ECO:0000256" key="6">
    <source>
        <dbReference type="NCBIfam" id="TIGR00152"/>
    </source>
</evidence>
<accession>A0A345Y393</accession>
<dbReference type="PANTHER" id="PTHR10695:SF46">
    <property type="entry name" value="BIFUNCTIONAL COENZYME A SYNTHASE-RELATED"/>
    <property type="match status" value="1"/>
</dbReference>
<dbReference type="CDD" id="cd02022">
    <property type="entry name" value="DPCK"/>
    <property type="match status" value="1"/>
</dbReference>
<dbReference type="SUPFAM" id="SSF52540">
    <property type="entry name" value="P-loop containing nucleoside triphosphate hydrolases"/>
    <property type="match status" value="1"/>
</dbReference>
<dbReference type="Proteomes" id="UP000254537">
    <property type="component" value="Chromosome"/>
</dbReference>
<dbReference type="HAMAP" id="MF_00376">
    <property type="entry name" value="Dephospho_CoA_kinase"/>
    <property type="match status" value="1"/>
</dbReference>
<dbReference type="Pfam" id="PF01121">
    <property type="entry name" value="CoaE"/>
    <property type="match status" value="1"/>
</dbReference>
<name>A0A345Y393_9NEIS</name>
<keyword evidence="3 5" id="KW-0067">ATP-binding</keyword>
<gene>
    <name evidence="5" type="primary">coaE</name>
    <name evidence="7" type="ORF">DWG20_02545</name>
</gene>
<keyword evidence="5 7" id="KW-0418">Kinase</keyword>
<comment type="function">
    <text evidence="5">Catalyzes the phosphorylation of the 3'-hydroxyl group of dephosphocoenzyme A to form coenzyme A.</text>
</comment>
<dbReference type="GO" id="GO:0004140">
    <property type="term" value="F:dephospho-CoA kinase activity"/>
    <property type="evidence" value="ECO:0007669"/>
    <property type="project" value="UniProtKB-UniRule"/>
</dbReference>
<organism evidence="7 8">
    <name type="scientific">Crenobacter cavernae</name>
    <dbReference type="NCBI Taxonomy" id="2290923"/>
    <lineage>
        <taxon>Bacteria</taxon>
        <taxon>Pseudomonadati</taxon>
        <taxon>Pseudomonadota</taxon>
        <taxon>Betaproteobacteria</taxon>
        <taxon>Neisseriales</taxon>
        <taxon>Neisseriaceae</taxon>
        <taxon>Crenobacter</taxon>
    </lineage>
</organism>
<reference evidence="7 8" key="1">
    <citation type="submission" date="2018-07" db="EMBL/GenBank/DDBJ databases">
        <title>Crenobacter cavernae sp. nov., isolated from a karst cave.</title>
        <authorList>
            <person name="Zhu H."/>
        </authorList>
    </citation>
    <scope>NUCLEOTIDE SEQUENCE [LARGE SCALE GENOMIC DNA]</scope>
    <source>
        <strain evidence="7 8">K1W11S-77</strain>
    </source>
</reference>
<proteinExistence type="inferred from homology"/>
<dbReference type="EC" id="2.7.1.24" evidence="5 6"/>
<evidence type="ECO:0000256" key="1">
    <source>
        <dbReference type="ARBA" id="ARBA00009018"/>
    </source>
</evidence>
<dbReference type="OrthoDB" id="9812943at2"/>
<dbReference type="GO" id="GO:0005524">
    <property type="term" value="F:ATP binding"/>
    <property type="evidence" value="ECO:0007669"/>
    <property type="project" value="UniProtKB-UniRule"/>
</dbReference>
<dbReference type="AlphaFoldDB" id="A0A345Y393"/>
<comment type="catalytic activity">
    <reaction evidence="5">
        <text>3'-dephospho-CoA + ATP = ADP + CoA + H(+)</text>
        <dbReference type="Rhea" id="RHEA:18245"/>
        <dbReference type="ChEBI" id="CHEBI:15378"/>
        <dbReference type="ChEBI" id="CHEBI:30616"/>
        <dbReference type="ChEBI" id="CHEBI:57287"/>
        <dbReference type="ChEBI" id="CHEBI:57328"/>
        <dbReference type="ChEBI" id="CHEBI:456216"/>
        <dbReference type="EC" id="2.7.1.24"/>
    </reaction>
</comment>
<dbReference type="GO" id="GO:0005737">
    <property type="term" value="C:cytoplasm"/>
    <property type="evidence" value="ECO:0007669"/>
    <property type="project" value="UniProtKB-SubCell"/>
</dbReference>
<dbReference type="RefSeq" id="WP_115432289.1">
    <property type="nucleotide sequence ID" value="NZ_CP031337.1"/>
</dbReference>
<dbReference type="PANTHER" id="PTHR10695">
    <property type="entry name" value="DEPHOSPHO-COA KINASE-RELATED"/>
    <property type="match status" value="1"/>
</dbReference>
<evidence type="ECO:0000313" key="8">
    <source>
        <dbReference type="Proteomes" id="UP000254537"/>
    </source>
</evidence>
<evidence type="ECO:0000256" key="3">
    <source>
        <dbReference type="ARBA" id="ARBA00022840"/>
    </source>
</evidence>
<dbReference type="InterPro" id="IPR001977">
    <property type="entry name" value="Depp_CoAkinase"/>
</dbReference>
<comment type="pathway">
    <text evidence="5">Cofactor biosynthesis; coenzyme A biosynthesis; CoA from (R)-pantothenate: step 5/5.</text>
</comment>
<evidence type="ECO:0000256" key="2">
    <source>
        <dbReference type="ARBA" id="ARBA00022741"/>
    </source>
</evidence>
<dbReference type="GO" id="GO:0015937">
    <property type="term" value="P:coenzyme A biosynthetic process"/>
    <property type="evidence" value="ECO:0007669"/>
    <property type="project" value="UniProtKB-UniRule"/>
</dbReference>
<comment type="subcellular location">
    <subcellularLocation>
        <location evidence="5">Cytoplasm</location>
    </subcellularLocation>
</comment>
<keyword evidence="2 5" id="KW-0547">Nucleotide-binding</keyword>
<protein>
    <recommendedName>
        <fullName evidence="5 6">Dephospho-CoA kinase</fullName>
        <ecNumber evidence="5 6">2.7.1.24</ecNumber>
    </recommendedName>
    <alternativeName>
        <fullName evidence="5">Dephosphocoenzyme A kinase</fullName>
    </alternativeName>
</protein>
<keyword evidence="5" id="KW-0963">Cytoplasm</keyword>
<dbReference type="PROSITE" id="PS51219">
    <property type="entry name" value="DPCK"/>
    <property type="match status" value="1"/>
</dbReference>
<feature type="binding site" evidence="5">
    <location>
        <begin position="13"/>
        <end position="18"/>
    </location>
    <ligand>
        <name>ATP</name>
        <dbReference type="ChEBI" id="CHEBI:30616"/>
    </ligand>
</feature>